<dbReference type="PANTHER" id="PTHR48090:SF7">
    <property type="entry name" value="RFBJ PROTEIN"/>
    <property type="match status" value="1"/>
</dbReference>
<dbReference type="CDD" id="cd04179">
    <property type="entry name" value="DPM_DPG-synthase_like"/>
    <property type="match status" value="1"/>
</dbReference>
<dbReference type="InterPro" id="IPR050256">
    <property type="entry name" value="Glycosyltransferase_2"/>
</dbReference>
<dbReference type="SUPFAM" id="SSF53448">
    <property type="entry name" value="Nucleotide-diphospho-sugar transferases"/>
    <property type="match status" value="1"/>
</dbReference>
<name>L9XZR6_9EURY</name>
<keyword evidence="1" id="KW-1133">Transmembrane helix</keyword>
<feature type="transmembrane region" description="Helical" evidence="1">
    <location>
        <begin position="407"/>
        <end position="428"/>
    </location>
</feature>
<dbReference type="RefSeq" id="WP_006431279.1">
    <property type="nucleotide sequence ID" value="NZ_AOID01000030.1"/>
</dbReference>
<evidence type="ECO:0000256" key="1">
    <source>
        <dbReference type="SAM" id="Phobius"/>
    </source>
</evidence>
<dbReference type="STRING" id="1227496.C489_10998"/>
<evidence type="ECO:0000313" key="4">
    <source>
        <dbReference type="Proteomes" id="UP000011632"/>
    </source>
</evidence>
<evidence type="ECO:0000313" key="3">
    <source>
        <dbReference type="EMBL" id="ELY67285.1"/>
    </source>
</evidence>
<dbReference type="AlphaFoldDB" id="L9XZR6"/>
<keyword evidence="3" id="KW-0808">Transferase</keyword>
<feature type="transmembrane region" description="Helical" evidence="1">
    <location>
        <begin position="375"/>
        <end position="395"/>
    </location>
</feature>
<dbReference type="PANTHER" id="PTHR48090">
    <property type="entry name" value="UNDECAPRENYL-PHOSPHATE 4-DEOXY-4-FORMAMIDO-L-ARABINOSE TRANSFERASE-RELATED"/>
    <property type="match status" value="1"/>
</dbReference>
<reference evidence="3 4" key="1">
    <citation type="journal article" date="2014" name="PLoS Genet.">
        <title>Phylogenetically driven sequencing of extremely halophilic archaea reveals strategies for static and dynamic osmo-response.</title>
        <authorList>
            <person name="Becker E.A."/>
            <person name="Seitzer P.M."/>
            <person name="Tritt A."/>
            <person name="Larsen D."/>
            <person name="Krusor M."/>
            <person name="Yao A.I."/>
            <person name="Wu D."/>
            <person name="Madern D."/>
            <person name="Eisen J.A."/>
            <person name="Darling A.E."/>
            <person name="Facciotti M.T."/>
        </authorList>
    </citation>
    <scope>NUCLEOTIDE SEQUENCE [LARGE SCALE GENOMIC DNA]</scope>
    <source>
        <strain evidence="3 4">JCM 10478</strain>
    </source>
</reference>
<gene>
    <name evidence="3" type="ORF">C489_10998</name>
</gene>
<dbReference type="InterPro" id="IPR001173">
    <property type="entry name" value="Glyco_trans_2-like"/>
</dbReference>
<comment type="caution">
    <text evidence="3">The sequence shown here is derived from an EMBL/GenBank/DDBJ whole genome shotgun (WGS) entry which is preliminary data.</text>
</comment>
<protein>
    <submittedName>
        <fullName evidence="3">Family 2 glycosyl transferase</fullName>
    </submittedName>
</protein>
<dbReference type="Gene3D" id="3.90.550.10">
    <property type="entry name" value="Spore Coat Polysaccharide Biosynthesis Protein SpsA, Chain A"/>
    <property type="match status" value="1"/>
</dbReference>
<evidence type="ECO:0000259" key="2">
    <source>
        <dbReference type="Pfam" id="PF00535"/>
    </source>
</evidence>
<organism evidence="3 4">
    <name type="scientific">Natrinema versiforme JCM 10478</name>
    <dbReference type="NCBI Taxonomy" id="1227496"/>
    <lineage>
        <taxon>Archaea</taxon>
        <taxon>Methanobacteriati</taxon>
        <taxon>Methanobacteriota</taxon>
        <taxon>Stenosarchaea group</taxon>
        <taxon>Halobacteria</taxon>
        <taxon>Halobacteriales</taxon>
        <taxon>Natrialbaceae</taxon>
        <taxon>Natrinema</taxon>
    </lineage>
</organism>
<accession>L9XZR6</accession>
<feature type="domain" description="Glycosyltransferase 2-like" evidence="2">
    <location>
        <begin position="143"/>
        <end position="303"/>
    </location>
</feature>
<keyword evidence="1" id="KW-0472">Membrane</keyword>
<dbReference type="GO" id="GO:0016740">
    <property type="term" value="F:transferase activity"/>
    <property type="evidence" value="ECO:0007669"/>
    <property type="project" value="UniProtKB-KW"/>
</dbReference>
<dbReference type="Proteomes" id="UP000011632">
    <property type="component" value="Unassembled WGS sequence"/>
</dbReference>
<dbReference type="InterPro" id="IPR029044">
    <property type="entry name" value="Nucleotide-diphossugar_trans"/>
</dbReference>
<dbReference type="Pfam" id="PF00535">
    <property type="entry name" value="Glycos_transf_2"/>
    <property type="match status" value="1"/>
</dbReference>
<sequence length="440" mass="47876">MSERKLFQAADLGSRVDQTDKPAIGIITSDDRADETARTVLRARRNGHSVLVTHRANEGGEAVSFASQLGAQIVTPSTDRNDESLVQTLTNASQQLGFPGLIVHSDLEEYIDYDRSVLEHTREDAYAVRARTERTGGLDDVLVAIPAYNEADSIGDVVAQARSHVDTVLVIDDGSADETAERARDAGATVFEHRTNRGYGGALRTAFRQADRRGADHLIVLDGDGQHDPDDIPKLLAEQRETGAEIVIGSRFDPDSETDLPVYRRFGLWVVNTIVNIGLNTGRSGSRISDTQSGFRAYDARAIRSLANEDRIGDRMDASIDVIYHAYRNGYRIDEIGTTIDYDVENASSHDPISHGLVLARNAITTAGFERPLPVLGAPGFLVSLFGLVTVSFLFMEYTPAVLSSPLVVFLSVVAFLTGLVICVWAVVVEAVSMATDRDT</sequence>
<keyword evidence="4" id="KW-1185">Reference proteome</keyword>
<keyword evidence="1" id="KW-0812">Transmembrane</keyword>
<proteinExistence type="predicted"/>
<dbReference type="EMBL" id="AOID01000030">
    <property type="protein sequence ID" value="ELY67285.1"/>
    <property type="molecule type" value="Genomic_DNA"/>
</dbReference>
<dbReference type="PATRIC" id="fig|1227496.3.peg.2224"/>